<dbReference type="PANTHER" id="PTHR21040:SF8">
    <property type="entry name" value="BCDNA.GH04120"/>
    <property type="match status" value="1"/>
</dbReference>
<dbReference type="CDD" id="cd06565">
    <property type="entry name" value="GH20_GcnA-like"/>
    <property type="match status" value="1"/>
</dbReference>
<organism evidence="1 2">
    <name type="scientific">Ranatra chinensis</name>
    <dbReference type="NCBI Taxonomy" id="642074"/>
    <lineage>
        <taxon>Eukaryota</taxon>
        <taxon>Metazoa</taxon>
        <taxon>Ecdysozoa</taxon>
        <taxon>Arthropoda</taxon>
        <taxon>Hexapoda</taxon>
        <taxon>Insecta</taxon>
        <taxon>Pterygota</taxon>
        <taxon>Neoptera</taxon>
        <taxon>Paraneoptera</taxon>
        <taxon>Hemiptera</taxon>
        <taxon>Heteroptera</taxon>
        <taxon>Panheteroptera</taxon>
        <taxon>Nepomorpha</taxon>
        <taxon>Nepidae</taxon>
        <taxon>Ranatrinae</taxon>
        <taxon>Ranatra</taxon>
    </lineage>
</organism>
<feature type="non-terminal residue" evidence="1">
    <location>
        <position position="1"/>
    </location>
</feature>
<dbReference type="SUPFAM" id="SSF51445">
    <property type="entry name" value="(Trans)glycosidases"/>
    <property type="match status" value="1"/>
</dbReference>
<sequence>LFPVLSSWGATGLLIEWEDTFPYVDDLAAIGSLGNGLTYTQEEVDRIYSLAEQNNLTAVPLVQTFGHLEFVLRHEKWKCLREVENYPSSLCPNHPDAVKLVTSMVNQVIARSPKSLQYFHIGADEVWHLGMCFSCNEQDKQLLFLSHVTTVLRLLRQHHPHLKWIMWDDMLRSIDSRLLTEYGLGDLVDPMVWIYDSSATFHLSDDLWQKYTSVFRNIWVASAYKGATGSFQILPILEHHVGNHVQWVDTIRKQRPLKINLHGIAITGWSRYDHYATLCELLPTALPTLALCLSVWKNCGYAPALHKEVATALGYVKVPLLLSPYPRPQPVAAELNFPGWKIAVGVEWFANLHGKHLNIINCDQISTWMNPWQIKHNFTNPMQIESLVNSLFELDKEWTAFEVYMTNHMSEAYYDAVIDEWLYTHVHSAKSAVKQLHKAGERQLAQAANKTSQSSTLFAL</sequence>
<comment type="caution">
    <text evidence="1">The sequence shown here is derived from an EMBL/GenBank/DDBJ whole genome shotgun (WGS) entry which is preliminary data.</text>
</comment>
<evidence type="ECO:0000313" key="1">
    <source>
        <dbReference type="EMBL" id="KAL1117110.1"/>
    </source>
</evidence>
<dbReference type="PANTHER" id="PTHR21040">
    <property type="entry name" value="BCDNA.GH04120"/>
    <property type="match status" value="1"/>
</dbReference>
<evidence type="ECO:0000313" key="2">
    <source>
        <dbReference type="Proteomes" id="UP001558652"/>
    </source>
</evidence>
<proteinExistence type="predicted"/>
<name>A0ABD0YPF6_9HEMI</name>
<dbReference type="EMBL" id="JBFDAA010000016">
    <property type="protein sequence ID" value="KAL1117110.1"/>
    <property type="molecule type" value="Genomic_DNA"/>
</dbReference>
<dbReference type="InterPro" id="IPR017853">
    <property type="entry name" value="GH"/>
</dbReference>
<reference evidence="1 2" key="1">
    <citation type="submission" date="2024-07" db="EMBL/GenBank/DDBJ databases">
        <title>Chromosome-level genome assembly of the water stick insect Ranatra chinensis (Heteroptera: Nepidae).</title>
        <authorList>
            <person name="Liu X."/>
        </authorList>
    </citation>
    <scope>NUCLEOTIDE SEQUENCE [LARGE SCALE GENOMIC DNA]</scope>
    <source>
        <strain evidence="1">Cailab_2021Rc</strain>
        <tissue evidence="1">Muscle</tissue>
    </source>
</reference>
<keyword evidence="2" id="KW-1185">Reference proteome</keyword>
<evidence type="ECO:0008006" key="3">
    <source>
        <dbReference type="Google" id="ProtNLM"/>
    </source>
</evidence>
<dbReference type="AlphaFoldDB" id="A0ABD0YPF6"/>
<dbReference type="InterPro" id="IPR038901">
    <property type="entry name" value="HEXDC-like"/>
</dbReference>
<dbReference type="Proteomes" id="UP001558652">
    <property type="component" value="Unassembled WGS sequence"/>
</dbReference>
<gene>
    <name evidence="1" type="ORF">AAG570_004438</name>
</gene>
<protein>
    <recommendedName>
        <fullName evidence="3">Beta-N-acetylhexosaminidase</fullName>
    </recommendedName>
</protein>
<accession>A0ABD0YPF6</accession>
<dbReference type="Gene3D" id="3.20.20.80">
    <property type="entry name" value="Glycosidases"/>
    <property type="match status" value="1"/>
</dbReference>